<dbReference type="SUPFAM" id="SSF56219">
    <property type="entry name" value="DNase I-like"/>
    <property type="match status" value="1"/>
</dbReference>
<keyword evidence="4" id="KW-1185">Reference proteome</keyword>
<comment type="caution">
    <text evidence="3">The sequence shown here is derived from an EMBL/GenBank/DDBJ whole genome shotgun (WGS) entry which is preliminary data.</text>
</comment>
<keyword evidence="1" id="KW-0472">Membrane</keyword>
<dbReference type="GO" id="GO:0004519">
    <property type="term" value="F:endonuclease activity"/>
    <property type="evidence" value="ECO:0007669"/>
    <property type="project" value="UniProtKB-KW"/>
</dbReference>
<dbReference type="Proteomes" id="UP001204376">
    <property type="component" value="Unassembled WGS sequence"/>
</dbReference>
<dbReference type="InterPro" id="IPR051916">
    <property type="entry name" value="GPI-anchor_lipid_remodeler"/>
</dbReference>
<dbReference type="EMBL" id="JANHOH010000008">
    <property type="protein sequence ID" value="MCQ6960646.1"/>
    <property type="molecule type" value="Genomic_DNA"/>
</dbReference>
<dbReference type="InterPro" id="IPR005135">
    <property type="entry name" value="Endo/exonuclease/phosphatase"/>
</dbReference>
<gene>
    <name evidence="3" type="ORF">NPE20_21890</name>
</gene>
<feature type="transmembrane region" description="Helical" evidence="1">
    <location>
        <begin position="14"/>
        <end position="35"/>
    </location>
</feature>
<keyword evidence="1" id="KW-1133">Transmembrane helix</keyword>
<name>A0ABT1T7Q0_9SPHI</name>
<feature type="transmembrane region" description="Helical" evidence="1">
    <location>
        <begin position="71"/>
        <end position="86"/>
    </location>
</feature>
<proteinExistence type="predicted"/>
<evidence type="ECO:0000313" key="4">
    <source>
        <dbReference type="Proteomes" id="UP001204376"/>
    </source>
</evidence>
<dbReference type="Pfam" id="PF03372">
    <property type="entry name" value="Exo_endo_phos"/>
    <property type="match status" value="1"/>
</dbReference>
<keyword evidence="3" id="KW-0255">Endonuclease</keyword>
<evidence type="ECO:0000313" key="3">
    <source>
        <dbReference type="EMBL" id="MCQ6960646.1"/>
    </source>
</evidence>
<feature type="domain" description="Endonuclease/exonuclease/phosphatase" evidence="2">
    <location>
        <begin position="110"/>
        <end position="360"/>
    </location>
</feature>
<dbReference type="Gene3D" id="3.60.10.10">
    <property type="entry name" value="Endonuclease/exonuclease/phosphatase"/>
    <property type="match status" value="1"/>
</dbReference>
<keyword evidence="1" id="KW-0812">Transmembrane</keyword>
<protein>
    <submittedName>
        <fullName evidence="3">Endonuclease/exonuclease/phosphatase family protein</fullName>
    </submittedName>
</protein>
<sequence>MKAKKRNLPFIDKVFLWINYLLCLALLLSYLAPYIDPRKLWPLAFFGLAYPPLLLANLLIMLYWLLRRSRYIVLSLVVILIGWNALNNNVGIRLPAGASQTPVQKLLRVMTYNVHDFKRYGASNDISTKHEILGVISDQRPDIIGIQEFLTRKKGEYDMIDSINKIMGTGHYYFEPTMASSNESIGMAIFSKYPIKSHGFVQLSFKGSGNQCLYVDVEKDGSMFRMYSVHLQSINFDPQDYIYLGNLSSKGKTDMSATKRVGWKLKTAFQKRSDQVFIIKEHAKKCPYPYIISGDFNDTPSSFAVNQMAKGLKNAFREKGAGLGRTYNGAFPNYQIDYIMATQQFNVLEYKIIEKKLSDHYPLSTVLVLK</sequence>
<dbReference type="CDD" id="cd09084">
    <property type="entry name" value="EEP-2"/>
    <property type="match status" value="1"/>
</dbReference>
<evidence type="ECO:0000259" key="2">
    <source>
        <dbReference type="Pfam" id="PF03372"/>
    </source>
</evidence>
<keyword evidence="3" id="KW-0540">Nuclease</keyword>
<dbReference type="InterPro" id="IPR036691">
    <property type="entry name" value="Endo/exonu/phosph_ase_sf"/>
</dbReference>
<dbReference type="PANTHER" id="PTHR14859:SF15">
    <property type="entry name" value="ENDONUCLEASE_EXONUCLEASE_PHOSPHATASE DOMAIN-CONTAINING PROTEIN"/>
    <property type="match status" value="1"/>
</dbReference>
<evidence type="ECO:0000256" key="1">
    <source>
        <dbReference type="SAM" id="Phobius"/>
    </source>
</evidence>
<keyword evidence="3" id="KW-0378">Hydrolase</keyword>
<reference evidence="3 4" key="1">
    <citation type="submission" date="2022-07" db="EMBL/GenBank/DDBJ databases">
        <title>Mucilaginibacter sp. JC4.</title>
        <authorList>
            <person name="Le V."/>
            <person name="Ko S.-R."/>
            <person name="Ahn C.-Y."/>
            <person name="Oh H.-M."/>
        </authorList>
    </citation>
    <scope>NUCLEOTIDE SEQUENCE [LARGE SCALE GENOMIC DNA]</scope>
    <source>
        <strain evidence="3 4">JC4</strain>
    </source>
</reference>
<dbReference type="PANTHER" id="PTHR14859">
    <property type="entry name" value="CALCOFLUOR WHITE HYPERSENSITIVE PROTEIN PRECURSOR"/>
    <property type="match status" value="1"/>
</dbReference>
<accession>A0ABT1T7Q0</accession>
<dbReference type="RefSeq" id="WP_256540825.1">
    <property type="nucleotide sequence ID" value="NZ_JANHOH010000008.1"/>
</dbReference>
<feature type="transmembrane region" description="Helical" evidence="1">
    <location>
        <begin position="41"/>
        <end position="64"/>
    </location>
</feature>
<organism evidence="3 4">
    <name type="scientific">Mucilaginibacter aquariorum</name>
    <dbReference type="NCBI Taxonomy" id="2967225"/>
    <lineage>
        <taxon>Bacteria</taxon>
        <taxon>Pseudomonadati</taxon>
        <taxon>Bacteroidota</taxon>
        <taxon>Sphingobacteriia</taxon>
        <taxon>Sphingobacteriales</taxon>
        <taxon>Sphingobacteriaceae</taxon>
        <taxon>Mucilaginibacter</taxon>
    </lineage>
</organism>